<dbReference type="AlphaFoldDB" id="A0A7Y6MFF4"/>
<dbReference type="CDD" id="cd16917">
    <property type="entry name" value="HATPase_UhpB-NarQ-NarX-like"/>
    <property type="match status" value="1"/>
</dbReference>
<dbReference type="Gene3D" id="1.20.5.1930">
    <property type="match status" value="1"/>
</dbReference>
<keyword evidence="7" id="KW-0067">ATP-binding</keyword>
<dbReference type="InterPro" id="IPR055558">
    <property type="entry name" value="DUF7134"/>
</dbReference>
<dbReference type="EC" id="2.7.13.3" evidence="2"/>
<evidence type="ECO:0000256" key="2">
    <source>
        <dbReference type="ARBA" id="ARBA00012438"/>
    </source>
</evidence>
<evidence type="ECO:0000256" key="9">
    <source>
        <dbReference type="SAM" id="Phobius"/>
    </source>
</evidence>
<comment type="catalytic activity">
    <reaction evidence="1">
        <text>ATP + protein L-histidine = ADP + protein N-phospho-L-histidine.</text>
        <dbReference type="EC" id="2.7.13.3"/>
    </reaction>
</comment>
<evidence type="ECO:0000313" key="11">
    <source>
        <dbReference type="EMBL" id="NUW46668.1"/>
    </source>
</evidence>
<keyword evidence="3" id="KW-0597">Phosphoprotein</keyword>
<dbReference type="GO" id="GO:0016020">
    <property type="term" value="C:membrane"/>
    <property type="evidence" value="ECO:0007669"/>
    <property type="project" value="InterPro"/>
</dbReference>
<evidence type="ECO:0000256" key="4">
    <source>
        <dbReference type="ARBA" id="ARBA00022679"/>
    </source>
</evidence>
<accession>A0A7Y6MFF4</accession>
<dbReference type="InterPro" id="IPR050482">
    <property type="entry name" value="Sensor_HK_TwoCompSys"/>
</dbReference>
<feature type="transmembrane region" description="Helical" evidence="9">
    <location>
        <begin position="73"/>
        <end position="93"/>
    </location>
</feature>
<evidence type="ECO:0000256" key="5">
    <source>
        <dbReference type="ARBA" id="ARBA00022741"/>
    </source>
</evidence>
<sequence length="380" mass="40219">MTNAGRAGGPPMTWWAAWAARFSGRRADGAVAAATTAATLGPLLVPAPKAWWIVALGVLASAPVHWRRRAPMAVAVLTGAAMTVMVFWAKPFLPFGPLVAVHTIADLSPRWKRLAAIPAIAAVVGMSLALPGEDSETYRLVGTAFVAAYALGTSARAHRSRTAELAERARRREQEHIAAVAEERARIARDMHDIITHSVGLMVVQAEAGPVVLESDAPRAEAVFGAIADTGRGALTELRGLLAALRAPAAPATEDLGLVQPRLDGLPALTRRSGLDVVMTVEGERRRIPGSLEAAVYRIVQEALTNVRRHAGVRTARLRLRWASEELLVEIADEGRGPRPGRGGYGLIGMRERAAACGGTLSAGPGQDAGFIVRAVFPLE</sequence>
<dbReference type="InterPro" id="IPR011712">
    <property type="entry name" value="Sig_transdc_His_kin_sub3_dim/P"/>
</dbReference>
<evidence type="ECO:0000256" key="1">
    <source>
        <dbReference type="ARBA" id="ARBA00000085"/>
    </source>
</evidence>
<dbReference type="Pfam" id="PF07730">
    <property type="entry name" value="HisKA_3"/>
    <property type="match status" value="1"/>
</dbReference>
<dbReference type="GO" id="GO:0046983">
    <property type="term" value="F:protein dimerization activity"/>
    <property type="evidence" value="ECO:0007669"/>
    <property type="project" value="InterPro"/>
</dbReference>
<dbReference type="Pfam" id="PF02518">
    <property type="entry name" value="HATPase_c"/>
    <property type="match status" value="1"/>
</dbReference>
<dbReference type="PANTHER" id="PTHR24421">
    <property type="entry name" value="NITRATE/NITRITE SENSOR PROTEIN NARX-RELATED"/>
    <property type="match status" value="1"/>
</dbReference>
<keyword evidence="9" id="KW-1133">Transmembrane helix</keyword>
<gene>
    <name evidence="11" type="ORF">HT134_42160</name>
</gene>
<dbReference type="PANTHER" id="PTHR24421:SF10">
    <property type="entry name" value="NITRATE_NITRITE SENSOR PROTEIN NARQ"/>
    <property type="match status" value="1"/>
</dbReference>
<reference evidence="11 12" key="1">
    <citation type="submission" date="2020-06" db="EMBL/GenBank/DDBJ databases">
        <authorList>
            <person name="Chanama M."/>
        </authorList>
    </citation>
    <scope>NUCLEOTIDE SEQUENCE [LARGE SCALE GENOMIC DNA]</scope>
    <source>
        <strain evidence="11 12">TBRC6557</strain>
    </source>
</reference>
<dbReference type="Pfam" id="PF23539">
    <property type="entry name" value="DUF7134"/>
    <property type="match status" value="1"/>
</dbReference>
<evidence type="ECO:0000256" key="6">
    <source>
        <dbReference type="ARBA" id="ARBA00022777"/>
    </source>
</evidence>
<keyword evidence="12" id="KW-1185">Reference proteome</keyword>
<comment type="caution">
    <text evidence="11">The sequence shown here is derived from an EMBL/GenBank/DDBJ whole genome shotgun (WGS) entry which is preliminary data.</text>
</comment>
<evidence type="ECO:0000256" key="7">
    <source>
        <dbReference type="ARBA" id="ARBA00022840"/>
    </source>
</evidence>
<keyword evidence="8" id="KW-0902">Two-component regulatory system</keyword>
<dbReference type="GO" id="GO:0000155">
    <property type="term" value="F:phosphorelay sensor kinase activity"/>
    <property type="evidence" value="ECO:0007669"/>
    <property type="project" value="InterPro"/>
</dbReference>
<proteinExistence type="predicted"/>
<evidence type="ECO:0000259" key="10">
    <source>
        <dbReference type="SMART" id="SM00387"/>
    </source>
</evidence>
<organism evidence="11 12">
    <name type="scientific">Nonomuraea rhodomycinica</name>
    <dbReference type="NCBI Taxonomy" id="1712872"/>
    <lineage>
        <taxon>Bacteria</taxon>
        <taxon>Bacillati</taxon>
        <taxon>Actinomycetota</taxon>
        <taxon>Actinomycetes</taxon>
        <taxon>Streptosporangiales</taxon>
        <taxon>Streptosporangiaceae</taxon>
        <taxon>Nonomuraea</taxon>
    </lineage>
</organism>
<dbReference type="SMART" id="SM00387">
    <property type="entry name" value="HATPase_c"/>
    <property type="match status" value="1"/>
</dbReference>
<keyword evidence="5" id="KW-0547">Nucleotide-binding</keyword>
<keyword evidence="6 11" id="KW-0418">Kinase</keyword>
<dbReference type="Gene3D" id="3.30.565.10">
    <property type="entry name" value="Histidine kinase-like ATPase, C-terminal domain"/>
    <property type="match status" value="1"/>
</dbReference>
<name>A0A7Y6MFF4_9ACTN</name>
<dbReference type="RefSeq" id="WP_175606120.1">
    <property type="nucleotide sequence ID" value="NZ_JABWGO010000018.1"/>
</dbReference>
<keyword evidence="4" id="KW-0808">Transferase</keyword>
<evidence type="ECO:0000313" key="12">
    <source>
        <dbReference type="Proteomes" id="UP000546126"/>
    </source>
</evidence>
<evidence type="ECO:0000256" key="8">
    <source>
        <dbReference type="ARBA" id="ARBA00023012"/>
    </source>
</evidence>
<keyword evidence="9" id="KW-0472">Membrane</keyword>
<dbReference type="InterPro" id="IPR003594">
    <property type="entry name" value="HATPase_dom"/>
</dbReference>
<protein>
    <recommendedName>
        <fullName evidence="2">histidine kinase</fullName>
        <ecNumber evidence="2">2.7.13.3</ecNumber>
    </recommendedName>
</protein>
<keyword evidence="9" id="KW-0812">Transmembrane</keyword>
<evidence type="ECO:0000256" key="3">
    <source>
        <dbReference type="ARBA" id="ARBA00022553"/>
    </source>
</evidence>
<dbReference type="Proteomes" id="UP000546126">
    <property type="component" value="Unassembled WGS sequence"/>
</dbReference>
<dbReference type="SUPFAM" id="SSF55874">
    <property type="entry name" value="ATPase domain of HSP90 chaperone/DNA topoisomerase II/histidine kinase"/>
    <property type="match status" value="1"/>
</dbReference>
<feature type="domain" description="Histidine kinase/HSP90-like ATPase" evidence="10">
    <location>
        <begin position="291"/>
        <end position="379"/>
    </location>
</feature>
<dbReference type="InterPro" id="IPR036890">
    <property type="entry name" value="HATPase_C_sf"/>
</dbReference>
<dbReference type="GO" id="GO:0005524">
    <property type="term" value="F:ATP binding"/>
    <property type="evidence" value="ECO:0007669"/>
    <property type="project" value="UniProtKB-KW"/>
</dbReference>
<dbReference type="EMBL" id="JABWGO010000018">
    <property type="protein sequence ID" value="NUW46668.1"/>
    <property type="molecule type" value="Genomic_DNA"/>
</dbReference>